<keyword evidence="2" id="KW-0808">Transferase</keyword>
<dbReference type="PROSITE" id="PS51186">
    <property type="entry name" value="GNAT"/>
    <property type="match status" value="1"/>
</dbReference>
<protein>
    <submittedName>
        <fullName evidence="2">GNAT superfamily N-acetyltransferase</fullName>
    </submittedName>
</protein>
<reference evidence="2 3" key="1">
    <citation type="submission" date="2020-08" db="EMBL/GenBank/DDBJ databases">
        <title>Sequencing the genomes of 1000 actinobacteria strains.</title>
        <authorList>
            <person name="Klenk H.-P."/>
        </authorList>
    </citation>
    <scope>NUCLEOTIDE SEQUENCE [LARGE SCALE GENOMIC DNA]</scope>
    <source>
        <strain evidence="2 3">DSM 105784</strain>
    </source>
</reference>
<keyword evidence="3" id="KW-1185">Reference proteome</keyword>
<dbReference type="InterPro" id="IPR016181">
    <property type="entry name" value="Acyl_CoA_acyltransferase"/>
</dbReference>
<dbReference type="Pfam" id="PF00583">
    <property type="entry name" value="Acetyltransf_1"/>
    <property type="match status" value="1"/>
</dbReference>
<feature type="domain" description="N-acetyltransferase" evidence="1">
    <location>
        <begin position="84"/>
        <end position="225"/>
    </location>
</feature>
<evidence type="ECO:0000259" key="1">
    <source>
        <dbReference type="PROSITE" id="PS51186"/>
    </source>
</evidence>
<dbReference type="EMBL" id="JACHMJ010000001">
    <property type="protein sequence ID" value="MBB5843498.1"/>
    <property type="molecule type" value="Genomic_DNA"/>
</dbReference>
<gene>
    <name evidence="2" type="ORF">HD599_001821</name>
</gene>
<dbReference type="InterPro" id="IPR000182">
    <property type="entry name" value="GNAT_dom"/>
</dbReference>
<evidence type="ECO:0000313" key="2">
    <source>
        <dbReference type="EMBL" id="MBB5843498.1"/>
    </source>
</evidence>
<organism evidence="2 3">
    <name type="scientific">Conyzicola lurida</name>
    <dbReference type="NCBI Taxonomy" id="1172621"/>
    <lineage>
        <taxon>Bacteria</taxon>
        <taxon>Bacillati</taxon>
        <taxon>Actinomycetota</taxon>
        <taxon>Actinomycetes</taxon>
        <taxon>Micrococcales</taxon>
        <taxon>Microbacteriaceae</taxon>
        <taxon>Conyzicola</taxon>
    </lineage>
</organism>
<dbReference type="SUPFAM" id="SSF55729">
    <property type="entry name" value="Acyl-CoA N-acyltransferases (Nat)"/>
    <property type="match status" value="1"/>
</dbReference>
<dbReference type="GO" id="GO:0016747">
    <property type="term" value="F:acyltransferase activity, transferring groups other than amino-acyl groups"/>
    <property type="evidence" value="ECO:0007669"/>
    <property type="project" value="InterPro"/>
</dbReference>
<proteinExistence type="predicted"/>
<dbReference type="Gene3D" id="3.40.630.30">
    <property type="match status" value="1"/>
</dbReference>
<name>A0A841AME6_9MICO</name>
<sequence length="225" mass="24061">MANDPVNYWSKALGFFRPIDRAAIVEMVDFYLAQGTPSATIQIAPELFPPDWDLLCAEFGLTAGSSWVKLSGSSDVAGEYPHGLRVEAVGPEDLDEWADTVFRGFGMPPEHLASLAAESARRGFIQPFGVWADQSLIAGASLAIVGGVGALLGAATLPEHRGRGAQRALIAIRAEAARRAGIDRLIAETGRPAPGGTNQSLDNLLRAGLSPLYDRVNWIWNNPQV</sequence>
<dbReference type="Proteomes" id="UP000536685">
    <property type="component" value="Unassembled WGS sequence"/>
</dbReference>
<comment type="caution">
    <text evidence="2">The sequence shown here is derived from an EMBL/GenBank/DDBJ whole genome shotgun (WGS) entry which is preliminary data.</text>
</comment>
<accession>A0A841AME6</accession>
<dbReference type="AlphaFoldDB" id="A0A841AME6"/>
<evidence type="ECO:0000313" key="3">
    <source>
        <dbReference type="Proteomes" id="UP000536685"/>
    </source>
</evidence>
<dbReference type="RefSeq" id="WP_184236333.1">
    <property type="nucleotide sequence ID" value="NZ_JACHMJ010000001.1"/>
</dbReference>